<accession>A0A8K0GCN9</accession>
<comment type="caution">
    <text evidence="1">The sequence shown here is derived from an EMBL/GenBank/DDBJ whole genome shotgun (WGS) entry which is preliminary data.</text>
</comment>
<keyword evidence="2" id="KW-1185">Reference proteome</keyword>
<evidence type="ECO:0000313" key="1">
    <source>
        <dbReference type="EMBL" id="KAF2893458.1"/>
    </source>
</evidence>
<organism evidence="1 2">
    <name type="scientific">Ignelater luminosus</name>
    <name type="common">Cucubano</name>
    <name type="synonym">Pyrophorus luminosus</name>
    <dbReference type="NCBI Taxonomy" id="2038154"/>
    <lineage>
        <taxon>Eukaryota</taxon>
        <taxon>Metazoa</taxon>
        <taxon>Ecdysozoa</taxon>
        <taxon>Arthropoda</taxon>
        <taxon>Hexapoda</taxon>
        <taxon>Insecta</taxon>
        <taxon>Pterygota</taxon>
        <taxon>Neoptera</taxon>
        <taxon>Endopterygota</taxon>
        <taxon>Coleoptera</taxon>
        <taxon>Polyphaga</taxon>
        <taxon>Elateriformia</taxon>
        <taxon>Elateroidea</taxon>
        <taxon>Elateridae</taxon>
        <taxon>Agrypninae</taxon>
        <taxon>Pyrophorini</taxon>
        <taxon>Ignelater</taxon>
    </lineage>
</organism>
<protein>
    <submittedName>
        <fullName evidence="1">Uncharacterized protein</fullName>
    </submittedName>
</protein>
<dbReference type="OrthoDB" id="7116894at2759"/>
<gene>
    <name evidence="1" type="ORF">ILUMI_12718</name>
</gene>
<sequence>MLAYDCNSPVGLKIRKIELQNKFHGSANVQHPNILLQAYRFVSNEYRLFPIRFIFDVCDSLIKNELGIQNIYNCGNFTRCPIKKVIN</sequence>
<evidence type="ECO:0000313" key="2">
    <source>
        <dbReference type="Proteomes" id="UP000801492"/>
    </source>
</evidence>
<reference evidence="1" key="1">
    <citation type="submission" date="2019-08" db="EMBL/GenBank/DDBJ databases">
        <title>The genome of the North American firefly Photinus pyralis.</title>
        <authorList>
            <consortium name="Photinus pyralis genome working group"/>
            <person name="Fallon T.R."/>
            <person name="Sander Lower S.E."/>
            <person name="Weng J.-K."/>
        </authorList>
    </citation>
    <scope>NUCLEOTIDE SEQUENCE</scope>
    <source>
        <strain evidence="1">TRF0915ILg1</strain>
        <tissue evidence="1">Whole body</tissue>
    </source>
</reference>
<dbReference type="Proteomes" id="UP000801492">
    <property type="component" value="Unassembled WGS sequence"/>
</dbReference>
<dbReference type="AlphaFoldDB" id="A0A8K0GCN9"/>
<proteinExistence type="predicted"/>
<name>A0A8K0GCN9_IGNLU</name>
<dbReference type="EMBL" id="VTPC01007978">
    <property type="protein sequence ID" value="KAF2893458.1"/>
    <property type="molecule type" value="Genomic_DNA"/>
</dbReference>